<dbReference type="SUPFAM" id="SSF89796">
    <property type="entry name" value="CoA-transferase family III (CaiB/BaiF)"/>
    <property type="match status" value="2"/>
</dbReference>
<feature type="compositionally biased region" description="Gly residues" evidence="1">
    <location>
        <begin position="389"/>
        <end position="401"/>
    </location>
</feature>
<organism evidence="2 3">
    <name type="scientific">Brachybacterium muris UCD-AY4</name>
    <dbReference type="NCBI Taxonomy" id="1249481"/>
    <lineage>
        <taxon>Bacteria</taxon>
        <taxon>Bacillati</taxon>
        <taxon>Actinomycetota</taxon>
        <taxon>Actinomycetes</taxon>
        <taxon>Micrococcales</taxon>
        <taxon>Dermabacteraceae</taxon>
        <taxon>Brachybacterium</taxon>
    </lineage>
</organism>
<dbReference type="HOGENOM" id="CLU_021588_0_1_11"/>
<dbReference type="InterPro" id="IPR003673">
    <property type="entry name" value="CoA-Trfase_fam_III"/>
</dbReference>
<keyword evidence="3" id="KW-1185">Reference proteome</keyword>
<protein>
    <submittedName>
        <fullName evidence="2">Acyl-CoA transferase</fullName>
    </submittedName>
</protein>
<accession>A0A022KTH6</accession>
<dbReference type="AlphaFoldDB" id="A0A022KTH6"/>
<reference evidence="2 3" key="1">
    <citation type="journal article" date="2013" name="Genome Announc.">
        <title>Draft genome sequence of an Actinobacterium, Brachybacterium muris strain UCD-AY4.</title>
        <authorList>
            <person name="Lo J.R."/>
            <person name="Lang J.M."/>
            <person name="Darling A.E."/>
            <person name="Eisen J.A."/>
            <person name="Coil D.A."/>
        </authorList>
    </citation>
    <scope>NUCLEOTIDE SEQUENCE [LARGE SCALE GENOMIC DNA]</scope>
    <source>
        <strain evidence="2 3">UCD-AY4</strain>
    </source>
</reference>
<name>A0A022KTH6_9MICO</name>
<gene>
    <name evidence="2" type="ORF">D641_0109450</name>
</gene>
<sequence>MEPPLIRDWPGPLDVGGLAADSVEQARRAVERVAGLRGIDAEVGTSAALIVGAFDAIGHLRIDGRPAPGWAPLSGFVEAADGWVRLHGNFPHHAEAIRASLQVGGPEELAAAVSRLPAAQVEERVQAAGGIVTVVRSPAHWEQHPHHRATCDVPWHRVLPGAERRVLGAAQDVPLQGVRVLDLTRVIAGPVCSQLLGCLGSEVLRIDPPHRPELLEHHLSTGMGKRSAQLDLGKHLDVLHEHLLPGADVVLLGYRPGSLDRFGLAPAGLAQRFPHLVIGSLSAWGEHGPWGSTAGFDSIVQAATGIASVCGGEDGRPGALPVQALDHSSGYLLAARVIDLLADARGGRVHVNLLGAARELLRRAVPERAGGDALREDDTAQAGNAIDAGAGGAGPDSGGAGPATVDLDTPHGRVRTVPVPLTFDGAPISGPIAEYGTARPHWDGGASGAVPPSVTG</sequence>
<evidence type="ECO:0000256" key="1">
    <source>
        <dbReference type="SAM" id="MobiDB-lite"/>
    </source>
</evidence>
<evidence type="ECO:0000313" key="3">
    <source>
        <dbReference type="Proteomes" id="UP000019754"/>
    </source>
</evidence>
<dbReference type="PANTHER" id="PTHR48228">
    <property type="entry name" value="SUCCINYL-COA--D-CITRAMALATE COA-TRANSFERASE"/>
    <property type="match status" value="1"/>
</dbReference>
<dbReference type="EMBL" id="AORC01000010">
    <property type="protein sequence ID" value="EYT49170.1"/>
    <property type="molecule type" value="Genomic_DNA"/>
</dbReference>
<dbReference type="InterPro" id="IPR023606">
    <property type="entry name" value="CoA-Trfase_III_dom_1_sf"/>
</dbReference>
<dbReference type="Gene3D" id="3.40.50.10540">
    <property type="entry name" value="Crotonobetainyl-coa:carnitine coa-transferase, domain 1"/>
    <property type="match status" value="1"/>
</dbReference>
<dbReference type="Pfam" id="PF02515">
    <property type="entry name" value="CoA_transf_3"/>
    <property type="match status" value="1"/>
</dbReference>
<proteinExistence type="predicted"/>
<dbReference type="PANTHER" id="PTHR48228:SF4">
    <property type="entry name" value="BLR3030 PROTEIN"/>
    <property type="match status" value="1"/>
</dbReference>
<dbReference type="STRING" id="1249481.D641_0109450"/>
<feature type="region of interest" description="Disordered" evidence="1">
    <location>
        <begin position="384"/>
        <end position="456"/>
    </location>
</feature>
<dbReference type="Proteomes" id="UP000019754">
    <property type="component" value="Unassembled WGS sequence"/>
</dbReference>
<keyword evidence="2" id="KW-0808">Transferase</keyword>
<dbReference type="RefSeq" id="WP_017823417.1">
    <property type="nucleotide sequence ID" value="NZ_AORC01000010.1"/>
</dbReference>
<comment type="caution">
    <text evidence="2">The sequence shown here is derived from an EMBL/GenBank/DDBJ whole genome shotgun (WGS) entry which is preliminary data.</text>
</comment>
<dbReference type="GO" id="GO:0016740">
    <property type="term" value="F:transferase activity"/>
    <property type="evidence" value="ECO:0007669"/>
    <property type="project" value="UniProtKB-KW"/>
</dbReference>
<evidence type="ECO:0000313" key="2">
    <source>
        <dbReference type="EMBL" id="EYT49170.1"/>
    </source>
</evidence>
<dbReference type="OrthoDB" id="9058532at2"/>
<dbReference type="InterPro" id="IPR050509">
    <property type="entry name" value="CoA-transferase_III"/>
</dbReference>